<feature type="region of interest" description="Disordered" evidence="1">
    <location>
        <begin position="321"/>
        <end position="375"/>
    </location>
</feature>
<dbReference type="SMR" id="A2DXP8"/>
<reference evidence="2" key="2">
    <citation type="journal article" date="2007" name="Science">
        <title>Draft genome sequence of the sexually transmitted pathogen Trichomonas vaginalis.</title>
        <authorList>
            <person name="Carlton J.M."/>
            <person name="Hirt R.P."/>
            <person name="Silva J.C."/>
            <person name="Delcher A.L."/>
            <person name="Schatz M."/>
            <person name="Zhao Q."/>
            <person name="Wortman J.R."/>
            <person name="Bidwell S.L."/>
            <person name="Alsmark U.C.M."/>
            <person name="Besteiro S."/>
            <person name="Sicheritz-Ponten T."/>
            <person name="Noel C.J."/>
            <person name="Dacks J.B."/>
            <person name="Foster P.G."/>
            <person name="Simillion C."/>
            <person name="Van de Peer Y."/>
            <person name="Miranda-Saavedra D."/>
            <person name="Barton G.J."/>
            <person name="Westrop G.D."/>
            <person name="Mueller S."/>
            <person name="Dessi D."/>
            <person name="Fiori P.L."/>
            <person name="Ren Q."/>
            <person name="Paulsen I."/>
            <person name="Zhang H."/>
            <person name="Bastida-Corcuera F.D."/>
            <person name="Simoes-Barbosa A."/>
            <person name="Brown M.T."/>
            <person name="Hayes R.D."/>
            <person name="Mukherjee M."/>
            <person name="Okumura C.Y."/>
            <person name="Schneider R."/>
            <person name="Smith A.J."/>
            <person name="Vanacova S."/>
            <person name="Villalvazo M."/>
            <person name="Haas B.J."/>
            <person name="Pertea M."/>
            <person name="Feldblyum T.V."/>
            <person name="Utterback T.R."/>
            <person name="Shu C.L."/>
            <person name="Osoegawa K."/>
            <person name="de Jong P.J."/>
            <person name="Hrdy I."/>
            <person name="Horvathova L."/>
            <person name="Zubacova Z."/>
            <person name="Dolezal P."/>
            <person name="Malik S.B."/>
            <person name="Logsdon J.M. Jr."/>
            <person name="Henze K."/>
            <person name="Gupta A."/>
            <person name="Wang C.C."/>
            <person name="Dunne R.L."/>
            <person name="Upcroft J.A."/>
            <person name="Upcroft P."/>
            <person name="White O."/>
            <person name="Salzberg S.L."/>
            <person name="Tang P."/>
            <person name="Chiu C.-H."/>
            <person name="Lee Y.-S."/>
            <person name="Embley T.M."/>
            <person name="Coombs G.H."/>
            <person name="Mottram J.C."/>
            <person name="Tachezy J."/>
            <person name="Fraser-Liggett C.M."/>
            <person name="Johnson P.J."/>
        </authorList>
    </citation>
    <scope>NUCLEOTIDE SEQUENCE [LARGE SCALE GENOMIC DNA]</scope>
    <source>
        <strain evidence="2">G3</strain>
    </source>
</reference>
<accession>A2DXP8</accession>
<evidence type="ECO:0000313" key="3">
    <source>
        <dbReference type="Proteomes" id="UP000001542"/>
    </source>
</evidence>
<reference evidence="2" key="1">
    <citation type="submission" date="2006-10" db="EMBL/GenBank/DDBJ databases">
        <authorList>
            <person name="Amadeo P."/>
            <person name="Zhao Q."/>
            <person name="Wortman J."/>
            <person name="Fraser-Liggett C."/>
            <person name="Carlton J."/>
        </authorList>
    </citation>
    <scope>NUCLEOTIDE SEQUENCE</scope>
    <source>
        <strain evidence="2">G3</strain>
    </source>
</reference>
<dbReference type="OrthoDB" id="10587946at2759"/>
<proteinExistence type="predicted"/>
<feature type="compositionally biased region" description="Basic and acidic residues" evidence="1">
    <location>
        <begin position="348"/>
        <end position="359"/>
    </location>
</feature>
<sequence>MEKRTPKDNSVSSLFGKIGNLTKKKITDAKSALDALAIVCQQNDQRRSKACSFASQIAFMLQEDSLLWVDSVITYFAECATNGKWFSSPKSSLFLFALNISSGTPKEVRLRILADYVLSHEFPRNEEQLFEQFRIMSLILHLNSADREYYPSGAVCLLTKVLSEKDPLEFKLSPKSRSVAIKYFTDLQQYKSVREIYPELVVYLIKGKDMEPVYTAASKIRDDRIAAYLRRRVYPPMIQMLEPMLTSKPKERTDEQKQKKALRKIKSALIRQNKKESEDRLKTQLEKRRLDKEKKEKANRLALAQLNEQNTYTLDIAAVEPKTLEEEEAEKRRKEEEEVEEEENVEQIMKKATDMRDPDISDDFSDSEEDEEEDE</sequence>
<dbReference type="VEuPathDB" id="TrichDB:TVAG_411430"/>
<dbReference type="RefSeq" id="XP_001327100.1">
    <property type="nucleotide sequence ID" value="XM_001327065.1"/>
</dbReference>
<name>A2DXP8_TRIV3</name>
<feature type="region of interest" description="Disordered" evidence="1">
    <location>
        <begin position="273"/>
        <end position="296"/>
    </location>
</feature>
<dbReference type="Proteomes" id="UP000001542">
    <property type="component" value="Unassembled WGS sequence"/>
</dbReference>
<feature type="compositionally biased region" description="Acidic residues" evidence="1">
    <location>
        <begin position="360"/>
        <end position="375"/>
    </location>
</feature>
<dbReference type="AlphaFoldDB" id="A2DXP8"/>
<protein>
    <submittedName>
        <fullName evidence="2">Uncharacterized protein</fullName>
    </submittedName>
</protein>
<evidence type="ECO:0000313" key="2">
    <source>
        <dbReference type="EMBL" id="EAY14877.1"/>
    </source>
</evidence>
<evidence type="ECO:0000256" key="1">
    <source>
        <dbReference type="SAM" id="MobiDB-lite"/>
    </source>
</evidence>
<dbReference type="InParanoid" id="A2DXP8"/>
<organism evidence="2 3">
    <name type="scientific">Trichomonas vaginalis (strain ATCC PRA-98 / G3)</name>
    <dbReference type="NCBI Taxonomy" id="412133"/>
    <lineage>
        <taxon>Eukaryota</taxon>
        <taxon>Metamonada</taxon>
        <taxon>Parabasalia</taxon>
        <taxon>Trichomonadida</taxon>
        <taxon>Trichomonadidae</taxon>
        <taxon>Trichomonas</taxon>
    </lineage>
</organism>
<keyword evidence="3" id="KW-1185">Reference proteome</keyword>
<dbReference type="EMBL" id="DS113264">
    <property type="protein sequence ID" value="EAY14877.1"/>
    <property type="molecule type" value="Genomic_DNA"/>
</dbReference>
<dbReference type="VEuPathDB" id="TrichDB:TVAGG3_0047480"/>
<gene>
    <name evidence="2" type="ORF">TVAG_411430</name>
</gene>
<dbReference type="KEGG" id="tva:4772876"/>